<dbReference type="InterPro" id="IPR001034">
    <property type="entry name" value="DeoR_HTH"/>
</dbReference>
<dbReference type="PANTHER" id="PTHR30363:SF46">
    <property type="entry name" value="LYSR FAMILY TRANSCRIPTIONAL REGULATOR"/>
    <property type="match status" value="1"/>
</dbReference>
<keyword evidence="2" id="KW-0238">DNA-binding</keyword>
<dbReference type="SUPFAM" id="SSF46785">
    <property type="entry name" value="Winged helix' DNA-binding domain"/>
    <property type="match status" value="1"/>
</dbReference>
<dbReference type="Proteomes" id="UP001549363">
    <property type="component" value="Unassembled WGS sequence"/>
</dbReference>
<dbReference type="Pfam" id="PF00455">
    <property type="entry name" value="DeoRC"/>
    <property type="match status" value="1"/>
</dbReference>
<keyword evidence="6" id="KW-1185">Reference proteome</keyword>
<dbReference type="Gene3D" id="3.40.50.1360">
    <property type="match status" value="1"/>
</dbReference>
<evidence type="ECO:0000256" key="2">
    <source>
        <dbReference type="ARBA" id="ARBA00023125"/>
    </source>
</evidence>
<comment type="caution">
    <text evidence="5">The sequence shown here is derived from an EMBL/GenBank/DDBJ whole genome shotgun (WGS) entry which is preliminary data.</text>
</comment>
<dbReference type="PANTHER" id="PTHR30363">
    <property type="entry name" value="HTH-TYPE TRANSCRIPTIONAL REGULATOR SRLR-RELATED"/>
    <property type="match status" value="1"/>
</dbReference>
<evidence type="ECO:0000313" key="6">
    <source>
        <dbReference type="Proteomes" id="UP001549363"/>
    </source>
</evidence>
<evidence type="ECO:0000313" key="5">
    <source>
        <dbReference type="EMBL" id="MET4559951.1"/>
    </source>
</evidence>
<dbReference type="EMBL" id="JBEPSB010000003">
    <property type="protein sequence ID" value="MET4559951.1"/>
    <property type="molecule type" value="Genomic_DNA"/>
</dbReference>
<dbReference type="SMART" id="SM00420">
    <property type="entry name" value="HTH_DEOR"/>
    <property type="match status" value="1"/>
</dbReference>
<accession>A0ABV2PG69</accession>
<dbReference type="InterPro" id="IPR036388">
    <property type="entry name" value="WH-like_DNA-bd_sf"/>
</dbReference>
<dbReference type="RefSeq" id="WP_107924271.1">
    <property type="nucleotide sequence ID" value="NZ_JBEPSB010000003.1"/>
</dbReference>
<dbReference type="InterPro" id="IPR014036">
    <property type="entry name" value="DeoR-like_C"/>
</dbReference>
<evidence type="ECO:0000256" key="1">
    <source>
        <dbReference type="ARBA" id="ARBA00023015"/>
    </source>
</evidence>
<dbReference type="SUPFAM" id="SSF100950">
    <property type="entry name" value="NagB/RpiA/CoA transferase-like"/>
    <property type="match status" value="1"/>
</dbReference>
<keyword evidence="3" id="KW-0804">Transcription</keyword>
<dbReference type="Pfam" id="PF08220">
    <property type="entry name" value="HTH_DeoR"/>
    <property type="match status" value="1"/>
</dbReference>
<dbReference type="InterPro" id="IPR018356">
    <property type="entry name" value="Tscrpt_reg_HTH_DeoR_CS"/>
</dbReference>
<organism evidence="5 6">
    <name type="scientific">Lysinibacillus parviboronicapiens</name>
    <dbReference type="NCBI Taxonomy" id="436516"/>
    <lineage>
        <taxon>Bacteria</taxon>
        <taxon>Bacillati</taxon>
        <taxon>Bacillota</taxon>
        <taxon>Bacilli</taxon>
        <taxon>Bacillales</taxon>
        <taxon>Bacillaceae</taxon>
        <taxon>Lysinibacillus</taxon>
    </lineage>
</organism>
<keyword evidence="1" id="KW-0805">Transcription regulation</keyword>
<sequence length="253" mass="28267">MTPLKRKKKIIDEIQKKGRVEILELVEMLGVSAMTIRRDLDELEKHKKLIRTHGGATHAQTIMTEVSYNQKLSEARSQKIEIAEKAVSLVKEDMKVFLDSGTTNLEIARQLKSRQPLTIVTNDIIIAAELMDSEHELVLLGGIVQKNVGAVFGVTADEMLRNIHVDIAFIGAHAVHANLGIMSTTFEKASLKKRVIDASESVYLVVDSSKFEKKAFAKIAKVDSVTGIITDHLLPEDIKELYKEYSIFIEEVS</sequence>
<evidence type="ECO:0000259" key="4">
    <source>
        <dbReference type="PROSITE" id="PS51000"/>
    </source>
</evidence>
<dbReference type="Gene3D" id="1.10.10.10">
    <property type="entry name" value="Winged helix-like DNA-binding domain superfamily/Winged helix DNA-binding domain"/>
    <property type="match status" value="1"/>
</dbReference>
<protein>
    <submittedName>
        <fullName evidence="5">DeoR/GlpR family transcriptional regulator of sugar metabolism</fullName>
    </submittedName>
</protein>
<evidence type="ECO:0000256" key="3">
    <source>
        <dbReference type="ARBA" id="ARBA00023163"/>
    </source>
</evidence>
<proteinExistence type="predicted"/>
<dbReference type="InterPro" id="IPR036390">
    <property type="entry name" value="WH_DNA-bd_sf"/>
</dbReference>
<dbReference type="PROSITE" id="PS00894">
    <property type="entry name" value="HTH_DEOR_1"/>
    <property type="match status" value="1"/>
</dbReference>
<dbReference type="PROSITE" id="PS51000">
    <property type="entry name" value="HTH_DEOR_2"/>
    <property type="match status" value="1"/>
</dbReference>
<dbReference type="InterPro" id="IPR050313">
    <property type="entry name" value="Carb_Metab_HTH_regulators"/>
</dbReference>
<gene>
    <name evidence="5" type="ORF">ABIA69_001094</name>
</gene>
<reference evidence="5 6" key="1">
    <citation type="submission" date="2024-06" db="EMBL/GenBank/DDBJ databases">
        <title>Sorghum-associated microbial communities from plants grown in Nebraska, USA.</title>
        <authorList>
            <person name="Schachtman D."/>
        </authorList>
    </citation>
    <scope>NUCLEOTIDE SEQUENCE [LARGE SCALE GENOMIC DNA]</scope>
    <source>
        <strain evidence="5 6">736</strain>
    </source>
</reference>
<dbReference type="SMART" id="SM01134">
    <property type="entry name" value="DeoRC"/>
    <property type="match status" value="1"/>
</dbReference>
<feature type="domain" description="HTH deoR-type" evidence="4">
    <location>
        <begin position="3"/>
        <end position="58"/>
    </location>
</feature>
<dbReference type="PRINTS" id="PR00037">
    <property type="entry name" value="HTHLACR"/>
</dbReference>
<dbReference type="InterPro" id="IPR037171">
    <property type="entry name" value="NagB/RpiA_transferase-like"/>
</dbReference>
<name>A0ABV2PG69_9BACI</name>